<dbReference type="AlphaFoldDB" id="A0A923L1K6"/>
<reference evidence="1" key="1">
    <citation type="submission" date="2020-08" db="EMBL/GenBank/DDBJ databases">
        <title>Genome public.</title>
        <authorList>
            <person name="Liu C."/>
            <person name="Sun Q."/>
        </authorList>
    </citation>
    <scope>NUCLEOTIDE SEQUENCE</scope>
    <source>
        <strain evidence="1">BX8</strain>
    </source>
</reference>
<comment type="caution">
    <text evidence="1">The sequence shown here is derived from an EMBL/GenBank/DDBJ whole genome shotgun (WGS) entry which is preliminary data.</text>
</comment>
<evidence type="ECO:0000313" key="2">
    <source>
        <dbReference type="Proteomes" id="UP000659630"/>
    </source>
</evidence>
<keyword evidence="2" id="KW-1185">Reference proteome</keyword>
<gene>
    <name evidence="1" type="ORF">H8S23_08800</name>
</gene>
<protein>
    <submittedName>
        <fullName evidence="1">Uncharacterized protein</fullName>
    </submittedName>
</protein>
<dbReference type="RefSeq" id="WP_186887978.1">
    <property type="nucleotide sequence ID" value="NZ_JACONZ010000003.1"/>
</dbReference>
<dbReference type="EMBL" id="JACONZ010000003">
    <property type="protein sequence ID" value="MBC5581603.1"/>
    <property type="molecule type" value="Genomic_DNA"/>
</dbReference>
<sequence length="53" mass="6092">MPKQPRSCFLLMRNKKYVVSIRRSLRTGYMTIKKQLIFMACPSPPLHGSRAPG</sequence>
<proteinExistence type="predicted"/>
<evidence type="ECO:0000313" key="1">
    <source>
        <dbReference type="EMBL" id="MBC5581603.1"/>
    </source>
</evidence>
<accession>A0A923L1K6</accession>
<dbReference type="Proteomes" id="UP000659630">
    <property type="component" value="Unassembled WGS sequence"/>
</dbReference>
<organism evidence="1 2">
    <name type="scientific">Anaerofilum hominis</name>
    <dbReference type="NCBI Taxonomy" id="2763016"/>
    <lineage>
        <taxon>Bacteria</taxon>
        <taxon>Bacillati</taxon>
        <taxon>Bacillota</taxon>
        <taxon>Clostridia</taxon>
        <taxon>Eubacteriales</taxon>
        <taxon>Oscillospiraceae</taxon>
        <taxon>Anaerofilum</taxon>
    </lineage>
</organism>
<name>A0A923L1K6_9FIRM</name>